<dbReference type="SMART" id="SM00487">
    <property type="entry name" value="DEXDc"/>
    <property type="match status" value="1"/>
</dbReference>
<evidence type="ECO:0000259" key="14">
    <source>
        <dbReference type="PROSITE" id="PS51194"/>
    </source>
</evidence>
<keyword evidence="5" id="KW-0347">Helicase</keyword>
<dbReference type="Gene3D" id="3.40.50.300">
    <property type="entry name" value="P-loop containing nucleotide triphosphate hydrolases"/>
    <property type="match status" value="2"/>
</dbReference>
<dbReference type="PATRIC" id="fig|186479.3.peg.7268"/>
<dbReference type="AlphaFoldDB" id="A0A0P9DGD2"/>
<dbReference type="GO" id="GO:0046872">
    <property type="term" value="F:metal ion binding"/>
    <property type="evidence" value="ECO:0007669"/>
    <property type="project" value="UniProtKB-KW"/>
</dbReference>
<dbReference type="CDD" id="cd17920">
    <property type="entry name" value="DEXHc_RecQ"/>
    <property type="match status" value="1"/>
</dbReference>
<sequence>MGSVSHAPAPAVSWAQLRQLLHEQFGHSEFRPGQERIITTLLEGRDVLAVLPTGAGKSLVYQLTAQLLPGVTIVVSPLLALIKDQVETLAAHGVGVAMINSTLSAAQSAAELARVAAGAARLLYLTPERFEDAAFVAELRALDTSLFVVDEAHCVTEWGHSFRPAYLQLAAAIKRLGRPTTLALTATATPWLRRAIAERLGLREPAVVAHGIDRPNLFFEVRRVETEAHDRAVLQQLLTTDCDEYEPGLSQQLCEAMNGSGLIYTATTRAAEQTAAWLREWGIAADFYHGRRSKADRARVQEQFMAGELRVIVATNAFGLGIDKPDVRFVIHRDVPASLEAYYQEAGRAGRDGKLSRCVLIYRPGDLGRAAFMAAGGQLTAEELARAWMALQALGRATRHELRAAAGLGQHDLLRAIEVLKSARAIGEQRGRIYVRRPDFDLAEVSLEAEEYRRAYERSRLEMMRGYAEAGSCRRRFLLDYFADDEPAACAMCDVDMPRTGDERIAVHAARAFSGAPAPFAVGAQVRHTAWGPGVVHSADAESLTVLFDTAGYKTLSVATVQARGLLQPAA</sequence>
<evidence type="ECO:0000313" key="15">
    <source>
        <dbReference type="EMBL" id="KPV54592.1"/>
    </source>
</evidence>
<dbReference type="GO" id="GO:0043138">
    <property type="term" value="F:3'-5' DNA helicase activity"/>
    <property type="evidence" value="ECO:0007669"/>
    <property type="project" value="UniProtKB-EC"/>
</dbReference>
<dbReference type="InterPro" id="IPR014001">
    <property type="entry name" value="Helicase_ATP-bd"/>
</dbReference>
<dbReference type="EC" id="5.6.2.4" evidence="10"/>
<evidence type="ECO:0000256" key="9">
    <source>
        <dbReference type="ARBA" id="ARBA00034617"/>
    </source>
</evidence>
<evidence type="ECO:0000256" key="7">
    <source>
        <dbReference type="ARBA" id="ARBA00023125"/>
    </source>
</evidence>
<dbReference type="GO" id="GO:0005737">
    <property type="term" value="C:cytoplasm"/>
    <property type="evidence" value="ECO:0007669"/>
    <property type="project" value="TreeGrafter"/>
</dbReference>
<comment type="catalytic activity">
    <reaction evidence="9">
        <text>Couples ATP hydrolysis with the unwinding of duplex DNA by translocating in the 3'-5' direction.</text>
        <dbReference type="EC" id="5.6.2.4"/>
    </reaction>
</comment>
<evidence type="ECO:0000313" key="16">
    <source>
        <dbReference type="Proteomes" id="UP000050509"/>
    </source>
</evidence>
<accession>A0A0P9DGD2</accession>
<evidence type="ECO:0000256" key="11">
    <source>
        <dbReference type="ARBA" id="ARBA00044535"/>
    </source>
</evidence>
<name>A0A0P9DGD2_9CHLR</name>
<dbReference type="PROSITE" id="PS51192">
    <property type="entry name" value="HELICASE_ATP_BIND_1"/>
    <property type="match status" value="1"/>
</dbReference>
<evidence type="ECO:0000256" key="5">
    <source>
        <dbReference type="ARBA" id="ARBA00022806"/>
    </source>
</evidence>
<dbReference type="GO" id="GO:0006310">
    <property type="term" value="P:DNA recombination"/>
    <property type="evidence" value="ECO:0007669"/>
    <property type="project" value="InterPro"/>
</dbReference>
<dbReference type="InterPro" id="IPR027417">
    <property type="entry name" value="P-loop_NTPase"/>
</dbReference>
<dbReference type="GO" id="GO:0006281">
    <property type="term" value="P:DNA repair"/>
    <property type="evidence" value="ECO:0007669"/>
    <property type="project" value="TreeGrafter"/>
</dbReference>
<dbReference type="InterPro" id="IPR002464">
    <property type="entry name" value="DNA/RNA_helicase_DEAH_CS"/>
</dbReference>
<dbReference type="Pfam" id="PF16124">
    <property type="entry name" value="RecQ_Zn_bind"/>
    <property type="match status" value="1"/>
</dbReference>
<dbReference type="PROSITE" id="PS00690">
    <property type="entry name" value="DEAH_ATP_HELICASE"/>
    <property type="match status" value="1"/>
</dbReference>
<evidence type="ECO:0000256" key="3">
    <source>
        <dbReference type="ARBA" id="ARBA00022741"/>
    </source>
</evidence>
<dbReference type="InterPro" id="IPR001650">
    <property type="entry name" value="Helicase_C-like"/>
</dbReference>
<keyword evidence="3" id="KW-0547">Nucleotide-binding</keyword>
<gene>
    <name evidence="15" type="ORF">SE17_02845</name>
</gene>
<dbReference type="Proteomes" id="UP000050509">
    <property type="component" value="Unassembled WGS sequence"/>
</dbReference>
<organism evidence="15 16">
    <name type="scientific">Kouleothrix aurantiaca</name>
    <dbReference type="NCBI Taxonomy" id="186479"/>
    <lineage>
        <taxon>Bacteria</taxon>
        <taxon>Bacillati</taxon>
        <taxon>Chloroflexota</taxon>
        <taxon>Chloroflexia</taxon>
        <taxon>Chloroflexales</taxon>
        <taxon>Roseiflexineae</taxon>
        <taxon>Roseiflexaceae</taxon>
        <taxon>Kouleothrix</taxon>
    </lineage>
</organism>
<dbReference type="PANTHER" id="PTHR13710:SF105">
    <property type="entry name" value="ATP-DEPENDENT DNA HELICASE Q1"/>
    <property type="match status" value="1"/>
</dbReference>
<keyword evidence="6" id="KW-0067">ATP-binding</keyword>
<dbReference type="GO" id="GO:0043590">
    <property type="term" value="C:bacterial nucleoid"/>
    <property type="evidence" value="ECO:0007669"/>
    <property type="project" value="TreeGrafter"/>
</dbReference>
<evidence type="ECO:0000256" key="10">
    <source>
        <dbReference type="ARBA" id="ARBA00034808"/>
    </source>
</evidence>
<dbReference type="PROSITE" id="PS51194">
    <property type="entry name" value="HELICASE_CTER"/>
    <property type="match status" value="1"/>
</dbReference>
<feature type="domain" description="Helicase C-terminal" evidence="14">
    <location>
        <begin position="248"/>
        <end position="395"/>
    </location>
</feature>
<dbReference type="InterPro" id="IPR011545">
    <property type="entry name" value="DEAD/DEAH_box_helicase_dom"/>
</dbReference>
<dbReference type="NCBIfam" id="TIGR00614">
    <property type="entry name" value="recQ_fam"/>
    <property type="match status" value="1"/>
</dbReference>
<evidence type="ECO:0000256" key="8">
    <source>
        <dbReference type="ARBA" id="ARBA00023235"/>
    </source>
</evidence>
<feature type="domain" description="Helicase ATP-binding" evidence="13">
    <location>
        <begin position="38"/>
        <end position="206"/>
    </location>
</feature>
<dbReference type="SMART" id="SM00490">
    <property type="entry name" value="HELICc"/>
    <property type="match status" value="1"/>
</dbReference>
<dbReference type="Pfam" id="PF00270">
    <property type="entry name" value="DEAD"/>
    <property type="match status" value="1"/>
</dbReference>
<evidence type="ECO:0000256" key="2">
    <source>
        <dbReference type="ARBA" id="ARBA00022723"/>
    </source>
</evidence>
<keyword evidence="7" id="KW-0238">DNA-binding</keyword>
<dbReference type="InterPro" id="IPR004589">
    <property type="entry name" value="DNA_helicase_ATP-dep_RecQ"/>
</dbReference>
<dbReference type="GO" id="GO:0030894">
    <property type="term" value="C:replisome"/>
    <property type="evidence" value="ECO:0007669"/>
    <property type="project" value="TreeGrafter"/>
</dbReference>
<protein>
    <recommendedName>
        <fullName evidence="11">ATP-dependent DNA helicase RecQ</fullName>
        <ecNumber evidence="10">5.6.2.4</ecNumber>
    </recommendedName>
    <alternativeName>
        <fullName evidence="12">DNA 3'-5' helicase RecQ</fullName>
    </alternativeName>
</protein>
<dbReference type="GO" id="GO:0009378">
    <property type="term" value="F:four-way junction helicase activity"/>
    <property type="evidence" value="ECO:0007669"/>
    <property type="project" value="TreeGrafter"/>
</dbReference>
<keyword evidence="16" id="KW-1185">Reference proteome</keyword>
<comment type="caution">
    <text evidence="15">The sequence shown here is derived from an EMBL/GenBank/DDBJ whole genome shotgun (WGS) entry which is preliminary data.</text>
</comment>
<evidence type="ECO:0000256" key="1">
    <source>
        <dbReference type="ARBA" id="ARBA00005446"/>
    </source>
</evidence>
<dbReference type="GO" id="GO:0016787">
    <property type="term" value="F:hydrolase activity"/>
    <property type="evidence" value="ECO:0007669"/>
    <property type="project" value="UniProtKB-KW"/>
</dbReference>
<evidence type="ECO:0000256" key="6">
    <source>
        <dbReference type="ARBA" id="ARBA00022840"/>
    </source>
</evidence>
<keyword evidence="2" id="KW-0479">Metal-binding</keyword>
<dbReference type="InterPro" id="IPR032284">
    <property type="entry name" value="RecQ_Zn-bd"/>
</dbReference>
<proteinExistence type="inferred from homology"/>
<evidence type="ECO:0000256" key="12">
    <source>
        <dbReference type="ARBA" id="ARBA00044550"/>
    </source>
</evidence>
<evidence type="ECO:0000256" key="4">
    <source>
        <dbReference type="ARBA" id="ARBA00022801"/>
    </source>
</evidence>
<dbReference type="GO" id="GO:0003677">
    <property type="term" value="F:DNA binding"/>
    <property type="evidence" value="ECO:0007669"/>
    <property type="project" value="UniProtKB-KW"/>
</dbReference>
<evidence type="ECO:0000259" key="13">
    <source>
        <dbReference type="PROSITE" id="PS51192"/>
    </source>
</evidence>
<keyword evidence="8" id="KW-0413">Isomerase</keyword>
<dbReference type="PANTHER" id="PTHR13710">
    <property type="entry name" value="DNA HELICASE RECQ FAMILY MEMBER"/>
    <property type="match status" value="1"/>
</dbReference>
<dbReference type="EMBL" id="LJCR01000035">
    <property type="protein sequence ID" value="KPV54592.1"/>
    <property type="molecule type" value="Genomic_DNA"/>
</dbReference>
<dbReference type="SUPFAM" id="SSF52540">
    <property type="entry name" value="P-loop containing nucleoside triphosphate hydrolases"/>
    <property type="match status" value="1"/>
</dbReference>
<reference evidence="15 16" key="1">
    <citation type="submission" date="2015-09" db="EMBL/GenBank/DDBJ databases">
        <title>Draft genome sequence of Kouleothrix aurantiaca JCM 19913.</title>
        <authorList>
            <person name="Hemp J."/>
        </authorList>
    </citation>
    <scope>NUCLEOTIDE SEQUENCE [LARGE SCALE GENOMIC DNA]</scope>
    <source>
        <strain evidence="15 16">COM-B</strain>
    </source>
</reference>
<dbReference type="GO" id="GO:0005524">
    <property type="term" value="F:ATP binding"/>
    <property type="evidence" value="ECO:0007669"/>
    <property type="project" value="UniProtKB-KW"/>
</dbReference>
<dbReference type="Pfam" id="PF00271">
    <property type="entry name" value="Helicase_C"/>
    <property type="match status" value="1"/>
</dbReference>
<keyword evidence="4" id="KW-0378">Hydrolase</keyword>
<comment type="similarity">
    <text evidence="1">Belongs to the helicase family. RecQ subfamily.</text>
</comment>